<reference evidence="9" key="1">
    <citation type="journal article" date="2017" name="Genome Biol.">
        <title>Comparative genomics reveals high biological diversity and specific adaptations in the industrially and medically important fungal genus Aspergillus.</title>
        <authorList>
            <person name="de Vries R.P."/>
            <person name="Riley R."/>
            <person name="Wiebenga A."/>
            <person name="Aguilar-Osorio G."/>
            <person name="Amillis S."/>
            <person name="Uchima C.A."/>
            <person name="Anderluh G."/>
            <person name="Asadollahi M."/>
            <person name="Askin M."/>
            <person name="Barry K."/>
            <person name="Battaglia E."/>
            <person name="Bayram O."/>
            <person name="Benocci T."/>
            <person name="Braus-Stromeyer S.A."/>
            <person name="Caldana C."/>
            <person name="Canovas D."/>
            <person name="Cerqueira G.C."/>
            <person name="Chen F."/>
            <person name="Chen W."/>
            <person name="Choi C."/>
            <person name="Clum A."/>
            <person name="Dos Santos R.A."/>
            <person name="Damasio A.R."/>
            <person name="Diallinas G."/>
            <person name="Emri T."/>
            <person name="Fekete E."/>
            <person name="Flipphi M."/>
            <person name="Freyberg S."/>
            <person name="Gallo A."/>
            <person name="Gournas C."/>
            <person name="Habgood R."/>
            <person name="Hainaut M."/>
            <person name="Harispe M.L."/>
            <person name="Henrissat B."/>
            <person name="Hilden K.S."/>
            <person name="Hope R."/>
            <person name="Hossain A."/>
            <person name="Karabika E."/>
            <person name="Karaffa L."/>
            <person name="Karanyi Z."/>
            <person name="Krasevec N."/>
            <person name="Kuo A."/>
            <person name="Kusch H."/>
            <person name="LaButti K."/>
            <person name="Lagendijk E.L."/>
            <person name="Lapidus A."/>
            <person name="Levasseur A."/>
            <person name="Lindquist E."/>
            <person name="Lipzen A."/>
            <person name="Logrieco A.F."/>
            <person name="MacCabe A."/>
            <person name="Maekelae M.R."/>
            <person name="Malavazi I."/>
            <person name="Melin P."/>
            <person name="Meyer V."/>
            <person name="Mielnichuk N."/>
            <person name="Miskei M."/>
            <person name="Molnar A.P."/>
            <person name="Mule G."/>
            <person name="Ngan C.Y."/>
            <person name="Orejas M."/>
            <person name="Orosz E."/>
            <person name="Ouedraogo J.P."/>
            <person name="Overkamp K.M."/>
            <person name="Park H.-S."/>
            <person name="Perrone G."/>
            <person name="Piumi F."/>
            <person name="Punt P.J."/>
            <person name="Ram A.F."/>
            <person name="Ramon A."/>
            <person name="Rauscher S."/>
            <person name="Record E."/>
            <person name="Riano-Pachon D.M."/>
            <person name="Robert V."/>
            <person name="Roehrig J."/>
            <person name="Ruller R."/>
            <person name="Salamov A."/>
            <person name="Salih N.S."/>
            <person name="Samson R.A."/>
            <person name="Sandor E."/>
            <person name="Sanguinetti M."/>
            <person name="Schuetze T."/>
            <person name="Sepcic K."/>
            <person name="Shelest E."/>
            <person name="Sherlock G."/>
            <person name="Sophianopoulou V."/>
            <person name="Squina F.M."/>
            <person name="Sun H."/>
            <person name="Susca A."/>
            <person name="Todd R.B."/>
            <person name="Tsang A."/>
            <person name="Unkles S.E."/>
            <person name="van de Wiele N."/>
            <person name="van Rossen-Uffink D."/>
            <person name="Oliveira J.V."/>
            <person name="Vesth T.C."/>
            <person name="Visser J."/>
            <person name="Yu J.-H."/>
            <person name="Zhou M."/>
            <person name="Andersen M.R."/>
            <person name="Archer D.B."/>
            <person name="Baker S.E."/>
            <person name="Benoit I."/>
            <person name="Brakhage A.A."/>
            <person name="Braus G.H."/>
            <person name="Fischer R."/>
            <person name="Frisvad J.C."/>
            <person name="Goldman G.H."/>
            <person name="Houbraken J."/>
            <person name="Oakley B."/>
            <person name="Pocsi I."/>
            <person name="Scazzocchio C."/>
            <person name="Seiboth B."/>
            <person name="vanKuyk P.A."/>
            <person name="Wortman J."/>
            <person name="Dyer P.S."/>
            <person name="Grigoriev I.V."/>
        </authorList>
    </citation>
    <scope>NUCLEOTIDE SEQUENCE [LARGE SCALE GENOMIC DNA]</scope>
    <source>
        <strain evidence="9">CBS 593.65</strain>
    </source>
</reference>
<evidence type="ECO:0000256" key="6">
    <source>
        <dbReference type="SAM" id="MobiDB-lite"/>
    </source>
</evidence>
<keyword evidence="9" id="KW-1185">Reference proteome</keyword>
<evidence type="ECO:0000256" key="4">
    <source>
        <dbReference type="ARBA" id="ARBA00023163"/>
    </source>
</evidence>
<evidence type="ECO:0000259" key="7">
    <source>
        <dbReference type="PROSITE" id="PS50048"/>
    </source>
</evidence>
<organism evidence="8 9">
    <name type="scientific">Aspergillus sydowii CBS 593.65</name>
    <dbReference type="NCBI Taxonomy" id="1036612"/>
    <lineage>
        <taxon>Eukaryota</taxon>
        <taxon>Fungi</taxon>
        <taxon>Dikarya</taxon>
        <taxon>Ascomycota</taxon>
        <taxon>Pezizomycotina</taxon>
        <taxon>Eurotiomycetes</taxon>
        <taxon>Eurotiomycetidae</taxon>
        <taxon>Eurotiales</taxon>
        <taxon>Aspergillaceae</taxon>
        <taxon>Aspergillus</taxon>
        <taxon>Aspergillus subgen. Nidulantes</taxon>
    </lineage>
</organism>
<feature type="region of interest" description="Disordered" evidence="6">
    <location>
        <begin position="47"/>
        <end position="104"/>
    </location>
</feature>
<keyword evidence="3" id="KW-0238">DNA-binding</keyword>
<dbReference type="RefSeq" id="XP_040697269.1">
    <property type="nucleotide sequence ID" value="XM_040840140.1"/>
</dbReference>
<dbReference type="InterPro" id="IPR007219">
    <property type="entry name" value="XnlR_reg_dom"/>
</dbReference>
<dbReference type="Pfam" id="PF00172">
    <property type="entry name" value="Zn_clus"/>
    <property type="match status" value="1"/>
</dbReference>
<dbReference type="AlphaFoldDB" id="A0A1L9T2D9"/>
<dbReference type="SUPFAM" id="SSF57701">
    <property type="entry name" value="Zn2/Cys6 DNA-binding domain"/>
    <property type="match status" value="1"/>
</dbReference>
<dbReference type="CDD" id="cd00067">
    <property type="entry name" value="GAL4"/>
    <property type="match status" value="1"/>
</dbReference>
<dbReference type="SMART" id="SM00066">
    <property type="entry name" value="GAL4"/>
    <property type="match status" value="1"/>
</dbReference>
<dbReference type="GO" id="GO:0008270">
    <property type="term" value="F:zinc ion binding"/>
    <property type="evidence" value="ECO:0007669"/>
    <property type="project" value="InterPro"/>
</dbReference>
<evidence type="ECO:0000313" key="8">
    <source>
        <dbReference type="EMBL" id="OJJ53463.1"/>
    </source>
</evidence>
<dbReference type="Pfam" id="PF04082">
    <property type="entry name" value="Fungal_trans"/>
    <property type="match status" value="1"/>
</dbReference>
<dbReference type="STRING" id="1036612.A0A1L9T2D9"/>
<dbReference type="InterPro" id="IPR001138">
    <property type="entry name" value="Zn2Cys6_DnaBD"/>
</dbReference>
<protein>
    <recommendedName>
        <fullName evidence="7">Zn(2)-C6 fungal-type domain-containing protein</fullName>
    </recommendedName>
</protein>
<dbReference type="InterPro" id="IPR052761">
    <property type="entry name" value="Fungal_Detox/Toxin_TFs"/>
</dbReference>
<evidence type="ECO:0000256" key="5">
    <source>
        <dbReference type="ARBA" id="ARBA00023242"/>
    </source>
</evidence>
<feature type="compositionally biased region" description="Low complexity" evidence="6">
    <location>
        <begin position="608"/>
        <end position="626"/>
    </location>
</feature>
<dbReference type="GO" id="GO:0003677">
    <property type="term" value="F:DNA binding"/>
    <property type="evidence" value="ECO:0007669"/>
    <property type="project" value="UniProtKB-KW"/>
</dbReference>
<keyword evidence="4" id="KW-0804">Transcription</keyword>
<dbReference type="Gene3D" id="4.10.240.10">
    <property type="entry name" value="Zn(2)-C6 fungal-type DNA-binding domain"/>
    <property type="match status" value="1"/>
</dbReference>
<evidence type="ECO:0000313" key="9">
    <source>
        <dbReference type="Proteomes" id="UP000184356"/>
    </source>
</evidence>
<evidence type="ECO:0000256" key="1">
    <source>
        <dbReference type="ARBA" id="ARBA00022723"/>
    </source>
</evidence>
<feature type="compositionally biased region" description="Polar residues" evidence="6">
    <location>
        <begin position="56"/>
        <end position="71"/>
    </location>
</feature>
<dbReference type="PROSITE" id="PS50048">
    <property type="entry name" value="ZN2_CY6_FUNGAL_2"/>
    <property type="match status" value="1"/>
</dbReference>
<feature type="region of interest" description="Disordered" evidence="6">
    <location>
        <begin position="608"/>
        <end position="642"/>
    </location>
</feature>
<feature type="compositionally biased region" description="Polar residues" evidence="6">
    <location>
        <begin position="87"/>
        <end position="97"/>
    </location>
</feature>
<dbReference type="InterPro" id="IPR036864">
    <property type="entry name" value="Zn2-C6_fun-type_DNA-bd_sf"/>
</dbReference>
<keyword evidence="1" id="KW-0479">Metal-binding</keyword>
<gene>
    <name evidence="8" type="ORF">ASPSYDRAFT_1164055</name>
</gene>
<accession>A0A1L9T2D9</accession>
<name>A0A1L9T2D9_9EURO</name>
<dbReference type="GO" id="GO:0006351">
    <property type="term" value="P:DNA-templated transcription"/>
    <property type="evidence" value="ECO:0007669"/>
    <property type="project" value="InterPro"/>
</dbReference>
<feature type="compositionally biased region" description="Polar residues" evidence="6">
    <location>
        <begin position="627"/>
        <end position="641"/>
    </location>
</feature>
<dbReference type="GO" id="GO:0000981">
    <property type="term" value="F:DNA-binding transcription factor activity, RNA polymerase II-specific"/>
    <property type="evidence" value="ECO:0007669"/>
    <property type="project" value="InterPro"/>
</dbReference>
<dbReference type="PANTHER" id="PTHR47425:SF3">
    <property type="entry name" value="ZN(II)2CYS6 TRANSCRIPTION FACTOR (EUROFUNG)"/>
    <property type="match status" value="1"/>
</dbReference>
<dbReference type="PROSITE" id="PS00463">
    <property type="entry name" value="ZN2_CY6_FUNGAL_1"/>
    <property type="match status" value="1"/>
</dbReference>
<keyword evidence="5" id="KW-0539">Nucleus</keyword>
<dbReference type="OrthoDB" id="4161332at2759"/>
<evidence type="ECO:0000256" key="2">
    <source>
        <dbReference type="ARBA" id="ARBA00023015"/>
    </source>
</evidence>
<evidence type="ECO:0000256" key="3">
    <source>
        <dbReference type="ARBA" id="ARBA00023125"/>
    </source>
</evidence>
<dbReference type="GeneID" id="63756213"/>
<dbReference type="CDD" id="cd12148">
    <property type="entry name" value="fungal_TF_MHR"/>
    <property type="match status" value="1"/>
</dbReference>
<dbReference type="SMART" id="SM00906">
    <property type="entry name" value="Fungal_trans"/>
    <property type="match status" value="1"/>
</dbReference>
<dbReference type="Proteomes" id="UP000184356">
    <property type="component" value="Unassembled WGS sequence"/>
</dbReference>
<dbReference type="VEuPathDB" id="FungiDB:ASPSYDRAFT_1164055"/>
<dbReference type="PANTHER" id="PTHR47425">
    <property type="entry name" value="FARB-RELATED"/>
    <property type="match status" value="1"/>
</dbReference>
<feature type="domain" description="Zn(2)-C6 fungal-type" evidence="7">
    <location>
        <begin position="11"/>
        <end position="43"/>
    </location>
</feature>
<dbReference type="EMBL" id="KV878597">
    <property type="protein sequence ID" value="OJJ53463.1"/>
    <property type="molecule type" value="Genomic_DNA"/>
</dbReference>
<proteinExistence type="predicted"/>
<keyword evidence="2" id="KW-0805">Transcription regulation</keyword>
<sequence length="678" mass="75715">MSARRYRSTIACHSCRSRKVRCSINVTGVPCIRCAQDNADCVVDGAASIPRPNRRNGLTRQSLRAATSSPPSRVDTYTGGGVPPPDTTANSTQTFQRHSAGPSAISGTAEKYSIQDEERNGLEIAAAALGNPGRAGQVPFYTGDKTGITSTLSLSSGESLARHVLIPTRVTESLCEEDRNYLKSKGVFNLPSSEACGCLLQAYFRHVHTIVPIVEADQILYFFQAGRLHEYNLLLVWSVFFVAVNFVPSSICEQEGYDSRKAMKAAMYSHAKCLYSNSGERDKTVLLQSSLMLGFWHSEVDEHAQPWYWTGVSISLCQILGLHRNPDAARYNAAITDQQRHLWRRLWWTCFLRDRWLSLTLGRPLRIDLDDCDVAMPSVADILYDFKNMPESLFSAFIPDDLHFLAEYWIMLIQLSRLLGSVLTLSYKTVRPKPSREQIETLEAEILRHKPPEQCPSWNGSTRFYLHHLQLHYEAILIVLYRPSLTDPPDDISPSHQMQWQEKIRTKADAAASRTNDVLETLAQENLLEYALPMTPPLLIPAMQMHLLNCRSGNPLSRRLRLNKLNACMMVMEEFQKVYTVASIYRGIFAMAIQQICPEAVGEITGASAAPASAPGPAPGIAAPPSDQNQSTGITTGNPIVNNVDLDPNVDMTSMVDALLDESSTLNFWETWNQMWVE</sequence>